<dbReference type="PANTHER" id="PTHR47332">
    <property type="entry name" value="SET DOMAIN-CONTAINING PROTEIN 5"/>
    <property type="match status" value="1"/>
</dbReference>
<name>A0AAV9H6P0_9PEZI</name>
<dbReference type="AlphaFoldDB" id="A0AAV9H6P0"/>
<keyword evidence="4" id="KW-1185">Reference proteome</keyword>
<dbReference type="InterPro" id="IPR046341">
    <property type="entry name" value="SET_dom_sf"/>
</dbReference>
<reference evidence="3" key="1">
    <citation type="journal article" date="2023" name="Mol. Phylogenet. Evol.">
        <title>Genome-scale phylogeny and comparative genomics of the fungal order Sordariales.</title>
        <authorList>
            <person name="Hensen N."/>
            <person name="Bonometti L."/>
            <person name="Westerberg I."/>
            <person name="Brannstrom I.O."/>
            <person name="Guillou S."/>
            <person name="Cros-Aarteil S."/>
            <person name="Calhoun S."/>
            <person name="Haridas S."/>
            <person name="Kuo A."/>
            <person name="Mondo S."/>
            <person name="Pangilinan J."/>
            <person name="Riley R."/>
            <person name="LaButti K."/>
            <person name="Andreopoulos B."/>
            <person name="Lipzen A."/>
            <person name="Chen C."/>
            <person name="Yan M."/>
            <person name="Daum C."/>
            <person name="Ng V."/>
            <person name="Clum A."/>
            <person name="Steindorff A."/>
            <person name="Ohm R.A."/>
            <person name="Martin F."/>
            <person name="Silar P."/>
            <person name="Natvig D.O."/>
            <person name="Lalanne C."/>
            <person name="Gautier V."/>
            <person name="Ament-Velasquez S.L."/>
            <person name="Kruys A."/>
            <person name="Hutchinson M.I."/>
            <person name="Powell A.J."/>
            <person name="Barry K."/>
            <person name="Miller A.N."/>
            <person name="Grigoriev I.V."/>
            <person name="Debuchy R."/>
            <person name="Gladieux P."/>
            <person name="Hiltunen Thoren M."/>
            <person name="Johannesson H."/>
        </authorList>
    </citation>
    <scope>NUCLEOTIDE SEQUENCE</scope>
    <source>
        <strain evidence="3">PSN324</strain>
    </source>
</reference>
<dbReference type="SMART" id="SM00317">
    <property type="entry name" value="SET"/>
    <property type="match status" value="1"/>
</dbReference>
<accession>A0AAV9H6P0</accession>
<gene>
    <name evidence="3" type="ORF">QBC42DRAFT_302065</name>
</gene>
<evidence type="ECO:0000313" key="4">
    <source>
        <dbReference type="Proteomes" id="UP001321749"/>
    </source>
</evidence>
<evidence type="ECO:0000259" key="2">
    <source>
        <dbReference type="PROSITE" id="PS50280"/>
    </source>
</evidence>
<feature type="region of interest" description="Disordered" evidence="1">
    <location>
        <begin position="67"/>
        <end position="124"/>
    </location>
</feature>
<reference evidence="3" key="2">
    <citation type="submission" date="2023-06" db="EMBL/GenBank/DDBJ databases">
        <authorList>
            <consortium name="Lawrence Berkeley National Laboratory"/>
            <person name="Mondo S.J."/>
            <person name="Hensen N."/>
            <person name="Bonometti L."/>
            <person name="Westerberg I."/>
            <person name="Brannstrom I.O."/>
            <person name="Guillou S."/>
            <person name="Cros-Aarteil S."/>
            <person name="Calhoun S."/>
            <person name="Haridas S."/>
            <person name="Kuo A."/>
            <person name="Pangilinan J."/>
            <person name="Riley R."/>
            <person name="Labutti K."/>
            <person name="Andreopoulos B."/>
            <person name="Lipzen A."/>
            <person name="Chen C."/>
            <person name="Yanf M."/>
            <person name="Daum C."/>
            <person name="Ng V."/>
            <person name="Clum A."/>
            <person name="Steindorff A."/>
            <person name="Ohm R."/>
            <person name="Martin F."/>
            <person name="Silar P."/>
            <person name="Natvig D."/>
            <person name="Lalanne C."/>
            <person name="Gautier V."/>
            <person name="Ament-Velasquez S.L."/>
            <person name="Kruys A."/>
            <person name="Hutchinson M.I."/>
            <person name="Powell A.J."/>
            <person name="Barry K."/>
            <person name="Miller A.N."/>
            <person name="Grigoriev I.V."/>
            <person name="Debuchy R."/>
            <person name="Gladieux P."/>
            <person name="Thoren M.H."/>
            <person name="Johannesson H."/>
        </authorList>
    </citation>
    <scope>NUCLEOTIDE SEQUENCE</scope>
    <source>
        <strain evidence="3">PSN324</strain>
    </source>
</reference>
<dbReference type="InterPro" id="IPR053185">
    <property type="entry name" value="SET_domain_protein"/>
</dbReference>
<feature type="compositionally biased region" description="Basic and acidic residues" evidence="1">
    <location>
        <begin position="78"/>
        <end position="87"/>
    </location>
</feature>
<dbReference type="CDD" id="cd20071">
    <property type="entry name" value="SET_SMYD"/>
    <property type="match status" value="1"/>
</dbReference>
<protein>
    <recommendedName>
        <fullName evidence="2">SET domain-containing protein</fullName>
    </recommendedName>
</protein>
<evidence type="ECO:0000313" key="3">
    <source>
        <dbReference type="EMBL" id="KAK4456377.1"/>
    </source>
</evidence>
<evidence type="ECO:0000256" key="1">
    <source>
        <dbReference type="SAM" id="MobiDB-lite"/>
    </source>
</evidence>
<dbReference type="Pfam" id="PF00856">
    <property type="entry name" value="SET"/>
    <property type="match status" value="1"/>
</dbReference>
<dbReference type="SUPFAM" id="SSF82199">
    <property type="entry name" value="SET domain"/>
    <property type="match status" value="1"/>
</dbReference>
<dbReference type="PANTHER" id="PTHR47332:SF4">
    <property type="entry name" value="SET DOMAIN-CONTAINING PROTEIN 5"/>
    <property type="match status" value="1"/>
</dbReference>
<dbReference type="EMBL" id="MU865241">
    <property type="protein sequence ID" value="KAK4456377.1"/>
    <property type="molecule type" value="Genomic_DNA"/>
</dbReference>
<feature type="compositionally biased region" description="Polar residues" evidence="1">
    <location>
        <begin position="88"/>
        <end position="114"/>
    </location>
</feature>
<sequence length="419" mass="46799">MPDNVNNNTIMDGLEFSDFEVCSKSDLESTVSDFVNIAGNLSHNTSDLLADYNVIEKEMSTLSEAFDSLEPLGTQGRAQDDKDEKSTGDGSQIDSNEMPASSPETTNTELQTIGTPAKPVGTLDDKKPGEAIYLPHAMAEPVSKEEKKTFEIGVVQMNDTSKIGNKTAKVYHQWSRFEQFLSSIEVRTPLGTRYLLQKPDSLFQSSEQNGSDFAHTSGHSKLAVSNGVTDEQTDKPPLHSYHNYYEIRPSAKGGFGAFAVRDIEKDQLILLEKPFLRSTPFTILRDVYDLPKEAKQFFMTLAHDPNVDKWTLVDHIRQRNAFQIPSGNAIFAIASRFNHACHPVCNVTYAWDSEKELMSFVTTRHVSAGEELTITYGGRPIDLYVRYGFVCECGGCESLTDDDINRYNSHMWGLPTYGR</sequence>
<proteinExistence type="predicted"/>
<feature type="domain" description="SET" evidence="2">
    <location>
        <begin position="243"/>
        <end position="377"/>
    </location>
</feature>
<organism evidence="3 4">
    <name type="scientific">Cladorrhinum samala</name>
    <dbReference type="NCBI Taxonomy" id="585594"/>
    <lineage>
        <taxon>Eukaryota</taxon>
        <taxon>Fungi</taxon>
        <taxon>Dikarya</taxon>
        <taxon>Ascomycota</taxon>
        <taxon>Pezizomycotina</taxon>
        <taxon>Sordariomycetes</taxon>
        <taxon>Sordariomycetidae</taxon>
        <taxon>Sordariales</taxon>
        <taxon>Podosporaceae</taxon>
        <taxon>Cladorrhinum</taxon>
    </lineage>
</organism>
<dbReference type="Proteomes" id="UP001321749">
    <property type="component" value="Unassembled WGS sequence"/>
</dbReference>
<comment type="caution">
    <text evidence="3">The sequence shown here is derived from an EMBL/GenBank/DDBJ whole genome shotgun (WGS) entry which is preliminary data.</text>
</comment>
<dbReference type="PROSITE" id="PS50280">
    <property type="entry name" value="SET"/>
    <property type="match status" value="1"/>
</dbReference>
<dbReference type="Gene3D" id="2.170.270.10">
    <property type="entry name" value="SET domain"/>
    <property type="match status" value="1"/>
</dbReference>
<dbReference type="InterPro" id="IPR001214">
    <property type="entry name" value="SET_dom"/>
</dbReference>